<dbReference type="InterPro" id="IPR035490">
    <property type="entry name" value="GlmS/FrlB_SIS"/>
</dbReference>
<keyword evidence="1" id="KW-0677">Repeat</keyword>
<gene>
    <name evidence="3" type="ORF">J2Z65_002432</name>
</gene>
<evidence type="ECO:0000313" key="4">
    <source>
        <dbReference type="Proteomes" id="UP001519344"/>
    </source>
</evidence>
<dbReference type="InterPro" id="IPR035466">
    <property type="entry name" value="GlmS/AgaS_SIS"/>
</dbReference>
<dbReference type="Proteomes" id="UP001519344">
    <property type="component" value="Unassembled WGS sequence"/>
</dbReference>
<keyword evidence="4" id="KW-1185">Reference proteome</keyword>
<evidence type="ECO:0000256" key="1">
    <source>
        <dbReference type="ARBA" id="ARBA00022737"/>
    </source>
</evidence>
<organism evidence="3 4">
    <name type="scientific">Paenibacillus aceris</name>
    <dbReference type="NCBI Taxonomy" id="869555"/>
    <lineage>
        <taxon>Bacteria</taxon>
        <taxon>Bacillati</taxon>
        <taxon>Bacillota</taxon>
        <taxon>Bacilli</taxon>
        <taxon>Bacillales</taxon>
        <taxon>Paenibacillaceae</taxon>
        <taxon>Paenibacillus</taxon>
    </lineage>
</organism>
<sequence>MDVKPTMMTYVLEQSEMVQSILERFPGNVDEFVDIALGTSEWLVFATGSSYNAALSAKYYVENRADVRMEIKEPFHFTHYDRISPHVDLAIGISQSGQSTSTIGALARVRQESDIRTIAMASDTTSAISEMADVTTDIGSGKERVGYVTKGFTATVLTFMLAGLRLAQRKGIASHDQVSRELKAFRKYGAALPYIISATENFYERFKEEFVGAPRFTAIGNGPAVGTTKEIETKFSETVRLPTQGIELEAFMHGPYLEVNPEHRIFFLETDSPVKHRLESLRAYESRVTPYTYIFKLGNSNDERTLALPVSLDEYQAPLALIVPFQILAHHIAGGRGIDLTRRIYTDFGVAMQSKTQPGDYA</sequence>
<evidence type="ECO:0000259" key="2">
    <source>
        <dbReference type="PROSITE" id="PS51464"/>
    </source>
</evidence>
<dbReference type="EMBL" id="JAGGKV010000005">
    <property type="protein sequence ID" value="MBP1963216.1"/>
    <property type="molecule type" value="Genomic_DNA"/>
</dbReference>
<dbReference type="CDD" id="cd05009">
    <property type="entry name" value="SIS_GlmS_GlmD_2"/>
    <property type="match status" value="1"/>
</dbReference>
<dbReference type="Pfam" id="PF01380">
    <property type="entry name" value="SIS"/>
    <property type="match status" value="1"/>
</dbReference>
<comment type="caution">
    <text evidence="3">The sequence shown here is derived from an EMBL/GenBank/DDBJ whole genome shotgun (WGS) entry which is preliminary data.</text>
</comment>
<dbReference type="PANTHER" id="PTHR10937:SF17">
    <property type="entry name" value="GLUCOSAMINE-FRUCTOSE-6-PHOSPHATE AMINOTRANSFERASE"/>
    <property type="match status" value="1"/>
</dbReference>
<feature type="domain" description="SIS" evidence="2">
    <location>
        <begin position="28"/>
        <end position="172"/>
    </location>
</feature>
<dbReference type="Gene3D" id="3.40.50.10490">
    <property type="entry name" value="Glucose-6-phosphate isomerase like protein, domain 1"/>
    <property type="match status" value="2"/>
</dbReference>
<dbReference type="InterPro" id="IPR046348">
    <property type="entry name" value="SIS_dom_sf"/>
</dbReference>
<name>A0ABS4HYD4_9BACL</name>
<evidence type="ECO:0000313" key="3">
    <source>
        <dbReference type="EMBL" id="MBP1963216.1"/>
    </source>
</evidence>
<proteinExistence type="predicted"/>
<reference evidence="3 4" key="1">
    <citation type="submission" date="2021-03" db="EMBL/GenBank/DDBJ databases">
        <title>Genomic Encyclopedia of Type Strains, Phase IV (KMG-IV): sequencing the most valuable type-strain genomes for metagenomic binning, comparative biology and taxonomic classification.</title>
        <authorList>
            <person name="Goeker M."/>
        </authorList>
    </citation>
    <scope>NUCLEOTIDE SEQUENCE [LARGE SCALE GENOMIC DNA]</scope>
    <source>
        <strain evidence="3 4">DSM 24950</strain>
    </source>
</reference>
<dbReference type="RefSeq" id="WP_167066220.1">
    <property type="nucleotide sequence ID" value="NZ_JAAOZR010000045.1"/>
</dbReference>
<dbReference type="InterPro" id="IPR001347">
    <property type="entry name" value="SIS_dom"/>
</dbReference>
<dbReference type="SUPFAM" id="SSF53697">
    <property type="entry name" value="SIS domain"/>
    <property type="match status" value="1"/>
</dbReference>
<protein>
    <submittedName>
        <fullName evidence="3">Glucoselysine-6-phosphate deglycase</fullName>
    </submittedName>
</protein>
<dbReference type="PANTHER" id="PTHR10937">
    <property type="entry name" value="GLUCOSAMINE--FRUCTOSE-6-PHOSPHATE AMINOTRANSFERASE, ISOMERIZING"/>
    <property type="match status" value="1"/>
</dbReference>
<dbReference type="CDD" id="cd05008">
    <property type="entry name" value="SIS_GlmS_GlmD_1"/>
    <property type="match status" value="1"/>
</dbReference>
<dbReference type="PROSITE" id="PS51464">
    <property type="entry name" value="SIS"/>
    <property type="match status" value="1"/>
</dbReference>
<accession>A0ABS4HYD4</accession>